<dbReference type="GO" id="GO:0005524">
    <property type="term" value="F:ATP binding"/>
    <property type="evidence" value="ECO:0007669"/>
    <property type="project" value="UniProtKB-KW"/>
</dbReference>
<dbReference type="CDD" id="cd03224">
    <property type="entry name" value="ABC_TM1139_LivF_branched"/>
    <property type="match status" value="1"/>
</dbReference>
<dbReference type="Pfam" id="PF00005">
    <property type="entry name" value="ABC_tran"/>
    <property type="match status" value="1"/>
</dbReference>
<keyword evidence="5" id="KW-0029">Amino-acid transport</keyword>
<evidence type="ECO:0000256" key="2">
    <source>
        <dbReference type="ARBA" id="ARBA00022448"/>
    </source>
</evidence>
<evidence type="ECO:0000256" key="4">
    <source>
        <dbReference type="ARBA" id="ARBA00022840"/>
    </source>
</evidence>
<keyword evidence="2" id="KW-0813">Transport</keyword>
<gene>
    <name evidence="7" type="primary">urtE</name>
    <name evidence="7" type="ORF">GCM10010411_05780</name>
</gene>
<dbReference type="NCBIfam" id="TIGR03410">
    <property type="entry name" value="urea_trans_UrtE"/>
    <property type="match status" value="1"/>
</dbReference>
<reference evidence="8" key="1">
    <citation type="journal article" date="2019" name="Int. J. Syst. Evol. Microbiol.">
        <title>The Global Catalogue of Microorganisms (GCM) 10K type strain sequencing project: providing services to taxonomists for standard genome sequencing and annotation.</title>
        <authorList>
            <consortium name="The Broad Institute Genomics Platform"/>
            <consortium name="The Broad Institute Genome Sequencing Center for Infectious Disease"/>
            <person name="Wu L."/>
            <person name="Ma J."/>
        </authorList>
    </citation>
    <scope>NUCLEOTIDE SEQUENCE [LARGE SCALE GENOMIC DNA]</scope>
    <source>
        <strain evidence="8">JCM 6833</strain>
    </source>
</reference>
<keyword evidence="3" id="KW-0547">Nucleotide-binding</keyword>
<dbReference type="EMBL" id="BAAATD010000001">
    <property type="protein sequence ID" value="GAA2576226.1"/>
    <property type="molecule type" value="Genomic_DNA"/>
</dbReference>
<keyword evidence="8" id="KW-1185">Reference proteome</keyword>
<comment type="similarity">
    <text evidence="1">Belongs to the ABC transporter superfamily.</text>
</comment>
<dbReference type="InterPro" id="IPR003439">
    <property type="entry name" value="ABC_transporter-like_ATP-bd"/>
</dbReference>
<organism evidence="7 8">
    <name type="scientific">Actinomadura fulvescens</name>
    <dbReference type="NCBI Taxonomy" id="46160"/>
    <lineage>
        <taxon>Bacteria</taxon>
        <taxon>Bacillati</taxon>
        <taxon>Actinomycetota</taxon>
        <taxon>Actinomycetes</taxon>
        <taxon>Streptosporangiales</taxon>
        <taxon>Thermomonosporaceae</taxon>
        <taxon>Actinomadura</taxon>
    </lineage>
</organism>
<dbReference type="RefSeq" id="WP_344537369.1">
    <property type="nucleotide sequence ID" value="NZ_BAAATD010000001.1"/>
</dbReference>
<dbReference type="Gene3D" id="3.40.50.300">
    <property type="entry name" value="P-loop containing nucleotide triphosphate hydrolases"/>
    <property type="match status" value="1"/>
</dbReference>
<sequence length="231" mass="25073">MLEVAGLEASYGRARVLFGVDLTVEAGQLLCVMGRNGVGKTTLLNSIMGVLAPAAGTVVFDGEDVTRVPTYERVRRGMGYVPQGHETFPQLTVAENLQVTLEASRHRDRSAIDEALDVFPGLKELLTRRAGFLSGGQQQQLAIARALVTRPRLLILDEPTEGIQPSIVVEIEQAVERLHREAGLAVLLVEQYLDLALRLADAFVIIEGGAVQHSGTADDLRDDQVKRLLAI</sequence>
<dbReference type="PANTHER" id="PTHR43820:SF5">
    <property type="entry name" value="HIGH-AFFINITY BRANCHED-CHAIN AMINO ACID TRANSPORT ATP-BINDING PROTEIN"/>
    <property type="match status" value="1"/>
</dbReference>
<evidence type="ECO:0000256" key="1">
    <source>
        <dbReference type="ARBA" id="ARBA00005417"/>
    </source>
</evidence>
<dbReference type="InterPro" id="IPR017780">
    <property type="entry name" value="ABC_transptr_urea_ATP-bd_UrtE"/>
</dbReference>
<dbReference type="SMART" id="SM00382">
    <property type="entry name" value="AAA"/>
    <property type="match status" value="1"/>
</dbReference>
<evidence type="ECO:0000313" key="7">
    <source>
        <dbReference type="EMBL" id="GAA2576226.1"/>
    </source>
</evidence>
<accession>A0ABP6BLB1</accession>
<dbReference type="PROSITE" id="PS50893">
    <property type="entry name" value="ABC_TRANSPORTER_2"/>
    <property type="match status" value="1"/>
</dbReference>
<dbReference type="PANTHER" id="PTHR43820">
    <property type="entry name" value="HIGH-AFFINITY BRANCHED-CHAIN AMINO ACID TRANSPORT ATP-BINDING PROTEIN LIVF"/>
    <property type="match status" value="1"/>
</dbReference>
<keyword evidence="4 7" id="KW-0067">ATP-binding</keyword>
<dbReference type="SUPFAM" id="SSF52540">
    <property type="entry name" value="P-loop containing nucleoside triphosphate hydrolases"/>
    <property type="match status" value="1"/>
</dbReference>
<dbReference type="InterPro" id="IPR027417">
    <property type="entry name" value="P-loop_NTPase"/>
</dbReference>
<dbReference type="Proteomes" id="UP001501509">
    <property type="component" value="Unassembled WGS sequence"/>
</dbReference>
<name>A0ABP6BLB1_9ACTN</name>
<evidence type="ECO:0000256" key="5">
    <source>
        <dbReference type="ARBA" id="ARBA00022970"/>
    </source>
</evidence>
<evidence type="ECO:0000256" key="3">
    <source>
        <dbReference type="ARBA" id="ARBA00022741"/>
    </source>
</evidence>
<protein>
    <submittedName>
        <fullName evidence="7">Urea ABC transporter ATP-binding subunit UrtE</fullName>
    </submittedName>
</protein>
<dbReference type="InterPro" id="IPR003593">
    <property type="entry name" value="AAA+_ATPase"/>
</dbReference>
<evidence type="ECO:0000313" key="8">
    <source>
        <dbReference type="Proteomes" id="UP001501509"/>
    </source>
</evidence>
<dbReference type="InterPro" id="IPR052156">
    <property type="entry name" value="BCAA_Transport_ATP-bd_LivF"/>
</dbReference>
<feature type="domain" description="ABC transporter" evidence="6">
    <location>
        <begin position="2"/>
        <end position="231"/>
    </location>
</feature>
<comment type="caution">
    <text evidence="7">The sequence shown here is derived from an EMBL/GenBank/DDBJ whole genome shotgun (WGS) entry which is preliminary data.</text>
</comment>
<proteinExistence type="inferred from homology"/>
<evidence type="ECO:0000259" key="6">
    <source>
        <dbReference type="PROSITE" id="PS50893"/>
    </source>
</evidence>